<dbReference type="Proteomes" id="UP001183629">
    <property type="component" value="Unassembled WGS sequence"/>
</dbReference>
<dbReference type="Gene3D" id="1.20.144.10">
    <property type="entry name" value="Phosphatidic acid phosphatase type 2/haloperoxidase"/>
    <property type="match status" value="1"/>
</dbReference>
<reference evidence="3 4" key="1">
    <citation type="submission" date="2023-07" db="EMBL/GenBank/DDBJ databases">
        <title>Sequencing the genomes of 1000 actinobacteria strains.</title>
        <authorList>
            <person name="Klenk H.-P."/>
        </authorList>
    </citation>
    <scope>NUCLEOTIDE SEQUENCE [LARGE SCALE GENOMIC DNA]</scope>
    <source>
        <strain evidence="3 4">DSM 44711</strain>
    </source>
</reference>
<feature type="transmembrane region" description="Helical" evidence="1">
    <location>
        <begin position="220"/>
        <end position="243"/>
    </location>
</feature>
<dbReference type="AlphaFoldDB" id="A0AAE3ZSV9"/>
<dbReference type="SUPFAM" id="SSF48317">
    <property type="entry name" value="Acid phosphatase/Vanadium-dependent haloperoxidase"/>
    <property type="match status" value="1"/>
</dbReference>
<proteinExistence type="predicted"/>
<evidence type="ECO:0000313" key="3">
    <source>
        <dbReference type="EMBL" id="MDR7325473.1"/>
    </source>
</evidence>
<gene>
    <name evidence="3" type="ORF">J2S44_005723</name>
</gene>
<keyword evidence="1" id="KW-0812">Transmembrane</keyword>
<feature type="transmembrane region" description="Helical" evidence="1">
    <location>
        <begin position="153"/>
        <end position="174"/>
    </location>
</feature>
<keyword evidence="1" id="KW-1133">Transmembrane helix</keyword>
<name>A0AAE3ZSV9_9ACTN</name>
<dbReference type="Pfam" id="PF01569">
    <property type="entry name" value="PAP2"/>
    <property type="match status" value="1"/>
</dbReference>
<dbReference type="SMART" id="SM00014">
    <property type="entry name" value="acidPPc"/>
    <property type="match status" value="1"/>
</dbReference>
<dbReference type="EMBL" id="JAVDYC010000001">
    <property type="protein sequence ID" value="MDR7325473.1"/>
    <property type="molecule type" value="Genomic_DNA"/>
</dbReference>
<evidence type="ECO:0000256" key="1">
    <source>
        <dbReference type="SAM" id="Phobius"/>
    </source>
</evidence>
<keyword evidence="4" id="KW-1185">Reference proteome</keyword>
<protein>
    <submittedName>
        <fullName evidence="3">Membrane-associated phospholipid phosphatase</fullName>
    </submittedName>
</protein>
<feature type="transmembrane region" description="Helical" evidence="1">
    <location>
        <begin position="263"/>
        <end position="286"/>
    </location>
</feature>
<dbReference type="InterPro" id="IPR000326">
    <property type="entry name" value="PAP2/HPO"/>
</dbReference>
<evidence type="ECO:0000259" key="2">
    <source>
        <dbReference type="SMART" id="SM00014"/>
    </source>
</evidence>
<feature type="transmembrane region" description="Helical" evidence="1">
    <location>
        <begin position="89"/>
        <end position="107"/>
    </location>
</feature>
<comment type="caution">
    <text evidence="3">The sequence shown here is derived from an EMBL/GenBank/DDBJ whole genome shotgun (WGS) entry which is preliminary data.</text>
</comment>
<keyword evidence="1" id="KW-0472">Membrane</keyword>
<dbReference type="RefSeq" id="WP_310420229.1">
    <property type="nucleotide sequence ID" value="NZ_JAVDYC010000001.1"/>
</dbReference>
<sequence length="301" mass="31371">MDRRQGYLATWLVLLTVAQAAALLAVYRVFVQTRTGQAVDTIALTANWIGYEELYRPVTLVLNTMSVVSLALVTALVFFIAVYRRRYRLAIVAIVVIAGANVTTQLLKHQGLRPEYGIDPWREGNTLPSGHTTIAASVAIAFILVLPRAISAAGTLALAGWAAFAGVATLAAGWHRPSDAVAAFLVAGAWASATSLILVPSPLAVVPGPDRGILRGTGPGWAAGTLLGGGVAALVVAGLLLWLTYDVINWSIEELSRTRLLVAYAGGAAGIVGTAGVVLGLIAATVPRLVPPRAPLARATD</sequence>
<organism evidence="3 4">
    <name type="scientific">Catenuloplanes niger</name>
    <dbReference type="NCBI Taxonomy" id="587534"/>
    <lineage>
        <taxon>Bacteria</taxon>
        <taxon>Bacillati</taxon>
        <taxon>Actinomycetota</taxon>
        <taxon>Actinomycetes</taxon>
        <taxon>Micromonosporales</taxon>
        <taxon>Micromonosporaceae</taxon>
        <taxon>Catenuloplanes</taxon>
    </lineage>
</organism>
<feature type="transmembrane region" description="Helical" evidence="1">
    <location>
        <begin position="180"/>
        <end position="199"/>
    </location>
</feature>
<evidence type="ECO:0000313" key="4">
    <source>
        <dbReference type="Proteomes" id="UP001183629"/>
    </source>
</evidence>
<feature type="domain" description="Phosphatidic acid phosphatase type 2/haloperoxidase" evidence="2">
    <location>
        <begin position="87"/>
        <end position="195"/>
    </location>
</feature>
<dbReference type="InterPro" id="IPR036938">
    <property type="entry name" value="PAP2/HPO_sf"/>
</dbReference>
<feature type="transmembrane region" description="Helical" evidence="1">
    <location>
        <begin position="60"/>
        <end position="82"/>
    </location>
</feature>
<accession>A0AAE3ZSV9</accession>